<reference evidence="1 2" key="1">
    <citation type="submission" date="2017-07" db="EMBL/GenBank/DDBJ databases">
        <title>Amycolatopsis antarcticus sp. nov., isolated from the surface of an Antarcticus brown macroalga.</title>
        <authorList>
            <person name="Wang J."/>
            <person name="Leiva S."/>
            <person name="Huang J."/>
            <person name="Huang Y."/>
        </authorList>
    </citation>
    <scope>NUCLEOTIDE SEQUENCE [LARGE SCALE GENOMIC DNA]</scope>
    <source>
        <strain evidence="1 2">AU-G6</strain>
    </source>
</reference>
<organism evidence="1 2">
    <name type="scientific">Amycolatopsis antarctica</name>
    <dbReference type="NCBI Taxonomy" id="1854586"/>
    <lineage>
        <taxon>Bacteria</taxon>
        <taxon>Bacillati</taxon>
        <taxon>Actinomycetota</taxon>
        <taxon>Actinomycetes</taxon>
        <taxon>Pseudonocardiales</taxon>
        <taxon>Pseudonocardiaceae</taxon>
        <taxon>Amycolatopsis</taxon>
    </lineage>
</organism>
<name>A0A263CW70_9PSEU</name>
<dbReference type="InParanoid" id="A0A263CW70"/>
<dbReference type="AlphaFoldDB" id="A0A263CW70"/>
<gene>
    <name evidence="1" type="ORF">CFN78_26050</name>
</gene>
<dbReference type="EMBL" id="NKYE01000021">
    <property type="protein sequence ID" value="OZM70382.1"/>
    <property type="molecule type" value="Genomic_DNA"/>
</dbReference>
<dbReference type="PROSITE" id="PS51257">
    <property type="entry name" value="PROKAR_LIPOPROTEIN"/>
    <property type="match status" value="1"/>
</dbReference>
<protein>
    <recommendedName>
        <fullName evidence="3">Lipoprotein</fullName>
    </recommendedName>
</protein>
<keyword evidence="2" id="KW-1185">Reference proteome</keyword>
<evidence type="ECO:0000313" key="2">
    <source>
        <dbReference type="Proteomes" id="UP000242444"/>
    </source>
</evidence>
<sequence length="161" mass="17015">MVRYAIGALVAVIALLGCSSGDGEGWVVPGVGDEQGNSGKNIIVIEEWGVEFALPDTISADDVTIAHHPTEPGEPENVAVSSAILAGKLITDLCGGTALKRGEFVSIYRSDRPDDDTVPIGDHHFRVYGSLADDMCYDAETSSTYLVDSVNETVQKTLTTS</sequence>
<evidence type="ECO:0008006" key="3">
    <source>
        <dbReference type="Google" id="ProtNLM"/>
    </source>
</evidence>
<evidence type="ECO:0000313" key="1">
    <source>
        <dbReference type="EMBL" id="OZM70382.1"/>
    </source>
</evidence>
<dbReference type="Proteomes" id="UP000242444">
    <property type="component" value="Unassembled WGS sequence"/>
</dbReference>
<accession>A0A263CW70</accession>
<proteinExistence type="predicted"/>
<comment type="caution">
    <text evidence="1">The sequence shown here is derived from an EMBL/GenBank/DDBJ whole genome shotgun (WGS) entry which is preliminary data.</text>
</comment>